<comment type="similarity">
    <text evidence="2">Belongs to the STXBP/unc-18/SEC1 family.</text>
</comment>
<dbReference type="FunFam" id="1.25.40.850:FF:000002">
    <property type="entry name" value="Vacuolar protein sorting-associated protein 33A"/>
    <property type="match status" value="1"/>
</dbReference>
<evidence type="ECO:0000313" key="5">
    <source>
        <dbReference type="RefSeq" id="XP_019615680.1"/>
    </source>
</evidence>
<dbReference type="PANTHER" id="PTHR11679">
    <property type="entry name" value="VESICLE PROTEIN SORTING-ASSOCIATED"/>
    <property type="match status" value="1"/>
</dbReference>
<dbReference type="RefSeq" id="XP_019615680.1">
    <property type="nucleotide sequence ID" value="XM_019760121.1"/>
</dbReference>
<dbReference type="FunFam" id="3.40.50.1910:FF:000005">
    <property type="entry name" value="vacuolar protein sorting-associated protein 33A isoform X1"/>
    <property type="match status" value="1"/>
</dbReference>
<dbReference type="Gene3D" id="3.40.50.1910">
    <property type="match status" value="3"/>
</dbReference>
<keyword evidence="4" id="KW-1185">Reference proteome</keyword>
<dbReference type="InterPro" id="IPR001619">
    <property type="entry name" value="Sec1-like"/>
</dbReference>
<dbReference type="InterPro" id="IPR043155">
    <property type="entry name" value="VPS33_dom3b"/>
</dbReference>
<dbReference type="AlphaFoldDB" id="A0A6P4XGL9"/>
<name>A0A6P4XGL9_BRABE</name>
<dbReference type="InterPro" id="IPR043154">
    <property type="entry name" value="Sec-1-like_dom1"/>
</dbReference>
<dbReference type="Gene3D" id="1.25.40.850">
    <property type="match status" value="1"/>
</dbReference>
<dbReference type="PIRSF" id="PIRSF005715">
    <property type="entry name" value="VPS45_Sec1"/>
    <property type="match status" value="1"/>
</dbReference>
<dbReference type="Proteomes" id="UP000515135">
    <property type="component" value="Unplaced"/>
</dbReference>
<evidence type="ECO:0000256" key="2">
    <source>
        <dbReference type="ARBA" id="ARBA00009884"/>
    </source>
</evidence>
<dbReference type="Gene3D" id="3.40.50.2060">
    <property type="match status" value="1"/>
</dbReference>
<keyword evidence="3" id="KW-0472">Membrane</keyword>
<dbReference type="SUPFAM" id="SSF56815">
    <property type="entry name" value="Sec1/munc18-like (SM) proteins"/>
    <property type="match status" value="1"/>
</dbReference>
<evidence type="ECO:0000256" key="3">
    <source>
        <dbReference type="ARBA" id="ARBA00023136"/>
    </source>
</evidence>
<evidence type="ECO:0000256" key="1">
    <source>
        <dbReference type="ARBA" id="ARBA00004184"/>
    </source>
</evidence>
<dbReference type="GO" id="GO:0016192">
    <property type="term" value="P:vesicle-mediated transport"/>
    <property type="evidence" value="ECO:0007669"/>
    <property type="project" value="InterPro"/>
</dbReference>
<dbReference type="OrthoDB" id="10262287at2759"/>
<dbReference type="InterPro" id="IPR036045">
    <property type="entry name" value="Sec1-like_sf"/>
</dbReference>
<sequence>MAASHLSGGRVNLAILREAARKELLECLDKCDGTKAVVWDEQLTGPFGLIAEYSLLKEHEVDKMFQLRPGRLPAANVNNIIFLCRPKLALMEIVAQNILKEEETGGSRKEFHIFFVPRKSLLCEQKLKELGVYGTFSNVDEYTLDLIPFDSDLLSMEIDSTFRDCYLEDDMTSMYYAAKSLMSVQALYGIIPTICGKGDCARHVADMMLRMRRELAGTEPQITPQIDCLLLLDRTVDLMTPLPTQLTYEGLIDEIFGINNTSVKLPPEKFASAKQQTGGPQEMPTEPKKLVLNSAEELYAEARDRNFHAIGPLLSRKAKLISAQFEERHGAKTVGEIKQFVSRLPHMQAAKISLANHTTIAEMIKEVTDSDHFMESLTVQQEFLNGIDTDKVNPYIEDCIARKEPIIKILRLVCIQSVANNGLKQKALDYYKREILQTYGYEHLITLNNLERAGLLTLQKQRTYPTTRKTLRLMVDDVSEQNPNDISYVFSGYAPLSVRLAQFLARPGWRSIEEVLRILPGPTFEEAQRIPVGLRKKRTSVGGGSESPKVTLVYFLGGVTYAEIAALRFLSQQEDSASDYIIATTKIINGHTWLEGLMDTLCPAPFPDTSTTSKSKGRG</sequence>
<comment type="subcellular location">
    <subcellularLocation>
        <location evidence="1">Endomembrane system</location>
        <topology evidence="1">Peripheral membrane protein</topology>
    </subcellularLocation>
</comment>
<dbReference type="GeneID" id="109463343"/>
<gene>
    <name evidence="5" type="primary">LOC109463343</name>
</gene>
<evidence type="ECO:0000313" key="4">
    <source>
        <dbReference type="Proteomes" id="UP000515135"/>
    </source>
</evidence>
<protein>
    <submittedName>
        <fullName evidence="5">Vacuolar protein sorting-associated protein 33A-like</fullName>
    </submittedName>
</protein>
<reference evidence="5" key="1">
    <citation type="submission" date="2025-08" db="UniProtKB">
        <authorList>
            <consortium name="RefSeq"/>
        </authorList>
    </citation>
    <scope>IDENTIFICATION</scope>
    <source>
        <tissue evidence="5">Gonad</tissue>
    </source>
</reference>
<dbReference type="KEGG" id="bbel:109463343"/>
<organism evidence="4 5">
    <name type="scientific">Branchiostoma belcheri</name>
    <name type="common">Amphioxus</name>
    <dbReference type="NCBI Taxonomy" id="7741"/>
    <lineage>
        <taxon>Eukaryota</taxon>
        <taxon>Metazoa</taxon>
        <taxon>Chordata</taxon>
        <taxon>Cephalochordata</taxon>
        <taxon>Leptocardii</taxon>
        <taxon>Amphioxiformes</taxon>
        <taxon>Branchiostomatidae</taxon>
        <taxon>Branchiostoma</taxon>
    </lineage>
</organism>
<dbReference type="Pfam" id="PF00995">
    <property type="entry name" value="Sec1"/>
    <property type="match status" value="1"/>
</dbReference>
<proteinExistence type="inferred from homology"/>
<dbReference type="InterPro" id="IPR027482">
    <property type="entry name" value="Sec1-like_dom2"/>
</dbReference>
<dbReference type="GO" id="GO:0012505">
    <property type="term" value="C:endomembrane system"/>
    <property type="evidence" value="ECO:0007669"/>
    <property type="project" value="UniProtKB-SubCell"/>
</dbReference>
<accession>A0A6P4XGL9</accession>